<dbReference type="EMBL" id="JYNV01000292">
    <property type="protein sequence ID" value="KZM19394.1"/>
    <property type="molecule type" value="Genomic_DNA"/>
</dbReference>
<dbReference type="OrthoDB" id="2157530at2759"/>
<proteinExistence type="predicted"/>
<name>A0A162X886_DIDRA</name>
<protein>
    <submittedName>
        <fullName evidence="1">Uncharacterized protein</fullName>
    </submittedName>
</protein>
<keyword evidence="2" id="KW-1185">Reference proteome</keyword>
<dbReference type="Pfam" id="PF26639">
    <property type="entry name" value="Het-6_barrel"/>
    <property type="match status" value="1"/>
</dbReference>
<evidence type="ECO:0000313" key="2">
    <source>
        <dbReference type="Proteomes" id="UP000076837"/>
    </source>
</evidence>
<accession>A0A162X886</accession>
<dbReference type="AlphaFoldDB" id="A0A162X886"/>
<gene>
    <name evidence="1" type="ORF">ST47_g9454</name>
</gene>
<dbReference type="STRING" id="5454.A0A162X886"/>
<evidence type="ECO:0000313" key="1">
    <source>
        <dbReference type="EMBL" id="KZM19394.1"/>
    </source>
</evidence>
<organism evidence="1 2">
    <name type="scientific">Didymella rabiei</name>
    <name type="common">Chickpea ascochyta blight fungus</name>
    <name type="synonym">Mycosphaerella rabiei</name>
    <dbReference type="NCBI Taxonomy" id="5454"/>
    <lineage>
        <taxon>Eukaryota</taxon>
        <taxon>Fungi</taxon>
        <taxon>Dikarya</taxon>
        <taxon>Ascomycota</taxon>
        <taxon>Pezizomycotina</taxon>
        <taxon>Dothideomycetes</taxon>
        <taxon>Pleosporomycetidae</taxon>
        <taxon>Pleosporales</taxon>
        <taxon>Pleosporineae</taxon>
        <taxon>Didymellaceae</taxon>
        <taxon>Ascochyta</taxon>
    </lineage>
</organism>
<comment type="caution">
    <text evidence="1">The sequence shown here is derived from an EMBL/GenBank/DDBJ whole genome shotgun (WGS) entry which is preliminary data.</text>
</comment>
<sequence length="148" mass="16486">MKVLPIFEEIAFAEWWQGRVEKQPFILFDAKNGYSQKETGEMLASITPQHVHMVKSLVHMITQNNTLVVGERGYVGLGPKETQVGDMLVVLKGADTPFILRRIVDPSDTGDGIHCTLKGEAYVHGLMHGEAIEAERAGLLETTTFRIH</sequence>
<reference evidence="1 2" key="1">
    <citation type="journal article" date="2016" name="Sci. Rep.">
        <title>Draft genome sequencing and secretome analysis of fungal phytopathogen Ascochyta rabiei provides insight into the necrotrophic effector repertoire.</title>
        <authorList>
            <person name="Verma S."/>
            <person name="Gazara R.K."/>
            <person name="Nizam S."/>
            <person name="Parween S."/>
            <person name="Chattopadhyay D."/>
            <person name="Verma P.K."/>
        </authorList>
    </citation>
    <scope>NUCLEOTIDE SEQUENCE [LARGE SCALE GENOMIC DNA]</scope>
    <source>
        <strain evidence="1 2">ArDII</strain>
    </source>
</reference>
<dbReference type="Proteomes" id="UP000076837">
    <property type="component" value="Unassembled WGS sequence"/>
</dbReference>